<reference evidence="2" key="1">
    <citation type="submission" date="2022-01" db="EMBL/GenBank/DDBJ databases">
        <title>Genome Sequence Resource for Two Populations of Ditylenchus destructor, the Migratory Endoparasitic Phytonematode.</title>
        <authorList>
            <person name="Zhang H."/>
            <person name="Lin R."/>
            <person name="Xie B."/>
        </authorList>
    </citation>
    <scope>NUCLEOTIDE SEQUENCE</scope>
    <source>
        <strain evidence="2">BazhouSP</strain>
    </source>
</reference>
<organism evidence="2 3">
    <name type="scientific">Ditylenchus destructor</name>
    <dbReference type="NCBI Taxonomy" id="166010"/>
    <lineage>
        <taxon>Eukaryota</taxon>
        <taxon>Metazoa</taxon>
        <taxon>Ecdysozoa</taxon>
        <taxon>Nematoda</taxon>
        <taxon>Chromadorea</taxon>
        <taxon>Rhabditida</taxon>
        <taxon>Tylenchina</taxon>
        <taxon>Tylenchomorpha</taxon>
        <taxon>Sphaerularioidea</taxon>
        <taxon>Anguinidae</taxon>
        <taxon>Anguininae</taxon>
        <taxon>Ditylenchus</taxon>
    </lineage>
</organism>
<gene>
    <name evidence="2" type="ORF">DdX_13863</name>
</gene>
<name>A0AAD4MS70_9BILA</name>
<evidence type="ECO:0000313" key="2">
    <source>
        <dbReference type="EMBL" id="KAI1705105.1"/>
    </source>
</evidence>
<proteinExistence type="predicted"/>
<keyword evidence="1" id="KW-0732">Signal</keyword>
<protein>
    <submittedName>
        <fullName evidence="2">Uncharacterized protein</fullName>
    </submittedName>
</protein>
<evidence type="ECO:0000313" key="3">
    <source>
        <dbReference type="Proteomes" id="UP001201812"/>
    </source>
</evidence>
<dbReference type="AlphaFoldDB" id="A0AAD4MS70"/>
<feature type="chain" id="PRO_5042031997" evidence="1">
    <location>
        <begin position="20"/>
        <end position="287"/>
    </location>
</feature>
<accession>A0AAD4MS70</accession>
<dbReference type="Proteomes" id="UP001201812">
    <property type="component" value="Unassembled WGS sequence"/>
</dbReference>
<keyword evidence="3" id="KW-1185">Reference proteome</keyword>
<sequence length="287" mass="33055">MKLSFIFLTSVISFCGTLTRDERLIHEFNKKLAEAEAKWQEHSEYLSNIVASIEEHFGKVDRIRIIGLGILDPDNNDDSDKQGQYIPSDIEAIFLQLQLALRLRRELSDSFGYGGLHITSEESDHREPELKFLRTLAILPILPTSLKKFGYFDPPTELKTLVFMPNSGSGAGLNNLIWSYRRNDHIKNLAFLKVKEDFTSGEMYDDEELAQMAYLKEYIKVAELIEFPIPQKSVGFAENNDFNKHMLYVLKNTKLLYPEPRYTAERFVAQLVPRASYVSAEFVITEE</sequence>
<dbReference type="EMBL" id="JAKKPZ010000060">
    <property type="protein sequence ID" value="KAI1705105.1"/>
    <property type="molecule type" value="Genomic_DNA"/>
</dbReference>
<comment type="caution">
    <text evidence="2">The sequence shown here is derived from an EMBL/GenBank/DDBJ whole genome shotgun (WGS) entry which is preliminary data.</text>
</comment>
<evidence type="ECO:0000256" key="1">
    <source>
        <dbReference type="SAM" id="SignalP"/>
    </source>
</evidence>
<feature type="signal peptide" evidence="1">
    <location>
        <begin position="1"/>
        <end position="19"/>
    </location>
</feature>